<evidence type="ECO:0000313" key="3">
    <source>
        <dbReference type="EMBL" id="KZZ88826.1"/>
    </source>
</evidence>
<dbReference type="PROSITE" id="PS50097">
    <property type="entry name" value="BTB"/>
    <property type="match status" value="1"/>
</dbReference>
<proteinExistence type="predicted"/>
<gene>
    <name evidence="3" type="ORF">AAP_04618</name>
</gene>
<dbReference type="InterPro" id="IPR000210">
    <property type="entry name" value="BTB/POZ_dom"/>
</dbReference>
<evidence type="ECO:0000313" key="4">
    <source>
        <dbReference type="Proteomes" id="UP000242877"/>
    </source>
</evidence>
<dbReference type="InterPro" id="IPR011333">
    <property type="entry name" value="SKP1/BTB/POZ_sf"/>
</dbReference>
<dbReference type="OrthoDB" id="194443at2759"/>
<dbReference type="Proteomes" id="UP000242877">
    <property type="component" value="Unassembled WGS sequence"/>
</dbReference>
<dbReference type="Gene3D" id="3.30.710.10">
    <property type="entry name" value="Potassium Channel Kv1.1, Chain A"/>
    <property type="match status" value="1"/>
</dbReference>
<comment type="caution">
    <text evidence="3">The sequence shown here is derived from an EMBL/GenBank/DDBJ whole genome shotgun (WGS) entry which is preliminary data.</text>
</comment>
<evidence type="ECO:0000259" key="2">
    <source>
        <dbReference type="PROSITE" id="PS50097"/>
    </source>
</evidence>
<feature type="compositionally biased region" description="Acidic residues" evidence="1">
    <location>
        <begin position="289"/>
        <end position="298"/>
    </location>
</feature>
<dbReference type="AlphaFoldDB" id="A0A167WGR7"/>
<organism evidence="3 4">
    <name type="scientific">Ascosphaera apis ARSEF 7405</name>
    <dbReference type="NCBI Taxonomy" id="392613"/>
    <lineage>
        <taxon>Eukaryota</taxon>
        <taxon>Fungi</taxon>
        <taxon>Dikarya</taxon>
        <taxon>Ascomycota</taxon>
        <taxon>Pezizomycotina</taxon>
        <taxon>Eurotiomycetes</taxon>
        <taxon>Eurotiomycetidae</taxon>
        <taxon>Onygenales</taxon>
        <taxon>Ascosphaeraceae</taxon>
        <taxon>Ascosphaera</taxon>
    </lineage>
</organism>
<dbReference type="SUPFAM" id="SSF54695">
    <property type="entry name" value="POZ domain"/>
    <property type="match status" value="1"/>
</dbReference>
<feature type="domain" description="BTB" evidence="2">
    <location>
        <begin position="26"/>
        <end position="89"/>
    </location>
</feature>
<name>A0A167WGR7_9EURO</name>
<feature type="region of interest" description="Disordered" evidence="1">
    <location>
        <begin position="253"/>
        <end position="318"/>
    </location>
</feature>
<dbReference type="Pfam" id="PF00651">
    <property type="entry name" value="BTB"/>
    <property type="match status" value="1"/>
</dbReference>
<keyword evidence="4" id="KW-1185">Reference proteome</keyword>
<dbReference type="CDD" id="cd01165">
    <property type="entry name" value="BTB_POZ"/>
    <property type="match status" value="1"/>
</dbReference>
<evidence type="ECO:0000256" key="1">
    <source>
        <dbReference type="SAM" id="MobiDB-lite"/>
    </source>
</evidence>
<dbReference type="EMBL" id="AZGZ01000023">
    <property type="protein sequence ID" value="KZZ88826.1"/>
    <property type="molecule type" value="Genomic_DNA"/>
</dbReference>
<protein>
    <submittedName>
        <fullName evidence="3">BTB/POZ fold protein</fullName>
    </submittedName>
</protein>
<feature type="compositionally biased region" description="Basic and acidic residues" evidence="1">
    <location>
        <begin position="274"/>
        <end position="285"/>
    </location>
</feature>
<accession>A0A167WGR7</accession>
<dbReference type="VEuPathDB" id="FungiDB:AAP_04618"/>
<reference evidence="3 4" key="1">
    <citation type="journal article" date="2016" name="Genome Biol. Evol.">
        <title>Divergent and convergent evolution of fungal pathogenicity.</title>
        <authorList>
            <person name="Shang Y."/>
            <person name="Xiao G."/>
            <person name="Zheng P."/>
            <person name="Cen K."/>
            <person name="Zhan S."/>
            <person name="Wang C."/>
        </authorList>
    </citation>
    <scope>NUCLEOTIDE SEQUENCE [LARGE SCALE GENOMIC DNA]</scope>
    <source>
        <strain evidence="3 4">ARSEF 7405</strain>
    </source>
</reference>
<sequence>MTTPNDKMDMSALAAPHVRFLQALQSKRILVLTYVEKTPFSVPRELLALSSPVFHSMIHGSFEESHRNSIHLKDVTAPVFGAFMIWLHSWQPSKALRDLDIALLIDVAIFADLYNLDELHNDALDELSGHYILPNEALLRYVYDHTRKGAPLRKFMVANLIRPGGGRTNNLDWIHLKSTLQEVEDICFDILKYEHFDAEISEDDPCYFHWHEEDDYPATSPGYTIVCPFGRRRHQNMEGMPFTYDADTILSQHKKRKGDQCDSSSTTDQDDDEGLKPPESKRTKVSENLSDEAGEDSSDGSKTAEVIADEVPDMRAKV</sequence>